<evidence type="ECO:0000256" key="1">
    <source>
        <dbReference type="ARBA" id="ARBA00023303"/>
    </source>
</evidence>
<reference evidence="4" key="1">
    <citation type="journal article" date="2022" name="Int. J. Mol. Sci.">
        <title>Draft Genome of Tanacetum Coccineum: Genomic Comparison of Closely Related Tanacetum-Family Plants.</title>
        <authorList>
            <person name="Yamashiro T."/>
            <person name="Shiraishi A."/>
            <person name="Nakayama K."/>
            <person name="Satake H."/>
        </authorList>
    </citation>
    <scope>NUCLEOTIDE SEQUENCE</scope>
</reference>
<keyword evidence="5" id="KW-1185">Reference proteome</keyword>
<feature type="region of interest" description="Disordered" evidence="2">
    <location>
        <begin position="1"/>
        <end position="25"/>
    </location>
</feature>
<gene>
    <name evidence="4" type="ORF">Tco_1043369</name>
</gene>
<organism evidence="4 5">
    <name type="scientific">Tanacetum coccineum</name>
    <dbReference type="NCBI Taxonomy" id="301880"/>
    <lineage>
        <taxon>Eukaryota</taxon>
        <taxon>Viridiplantae</taxon>
        <taxon>Streptophyta</taxon>
        <taxon>Embryophyta</taxon>
        <taxon>Tracheophyta</taxon>
        <taxon>Spermatophyta</taxon>
        <taxon>Magnoliopsida</taxon>
        <taxon>eudicotyledons</taxon>
        <taxon>Gunneridae</taxon>
        <taxon>Pentapetalae</taxon>
        <taxon>asterids</taxon>
        <taxon>campanulids</taxon>
        <taxon>Asterales</taxon>
        <taxon>Asteraceae</taxon>
        <taxon>Asteroideae</taxon>
        <taxon>Anthemideae</taxon>
        <taxon>Anthemidinae</taxon>
        <taxon>Tanacetum</taxon>
    </lineage>
</organism>
<dbReference type="SUPFAM" id="SSF81324">
    <property type="entry name" value="Voltage-gated potassium channels"/>
    <property type="match status" value="1"/>
</dbReference>
<protein>
    <submittedName>
        <fullName evidence="4">Uncharacterized protein</fullName>
    </submittedName>
</protein>
<dbReference type="PANTHER" id="PTHR45651">
    <property type="entry name" value="CYCLIC NUCLEOTIDE-GATED ION CHANNEL 15-RELATED-RELATED"/>
    <property type="match status" value="1"/>
</dbReference>
<evidence type="ECO:0000313" key="5">
    <source>
        <dbReference type="Proteomes" id="UP001151760"/>
    </source>
</evidence>
<keyword evidence="1" id="KW-0407">Ion channel</keyword>
<feature type="transmembrane region" description="Helical" evidence="3">
    <location>
        <begin position="39"/>
        <end position="60"/>
    </location>
</feature>
<evidence type="ECO:0000256" key="2">
    <source>
        <dbReference type="SAM" id="MobiDB-lite"/>
    </source>
</evidence>
<feature type="transmembrane region" description="Helical" evidence="3">
    <location>
        <begin position="72"/>
        <end position="94"/>
    </location>
</feature>
<sequence length="158" mass="18694">MAHELSDTFTETTEEEEEEEEEETRVDPRCSWVQEWNRGFLLICAMGLFVDPLFFYTLSISEACMCVFIDGWLSVMVTVLRCIMDMLHVWNMWLQFKMSCWKTSSLQRKQHRARTGEMRGQNVVSLLVRVVKNRFSFDLFVILPIPQVRLLSHLSYNV</sequence>
<evidence type="ECO:0000256" key="3">
    <source>
        <dbReference type="SAM" id="Phobius"/>
    </source>
</evidence>
<dbReference type="PANTHER" id="PTHR45651:SF120">
    <property type="entry name" value="POTASSIUM CHANNEL, VOLTAGE-DEPENDENT, EAG-RELATED"/>
    <property type="match status" value="1"/>
</dbReference>
<accession>A0ABQ5GME0</accession>
<name>A0ABQ5GME0_9ASTR</name>
<keyword evidence="3" id="KW-0472">Membrane</keyword>
<keyword evidence="1" id="KW-0406">Ion transport</keyword>
<keyword evidence="3" id="KW-0812">Transmembrane</keyword>
<dbReference type="EMBL" id="BQNB010018641">
    <property type="protein sequence ID" value="GJT76644.1"/>
    <property type="molecule type" value="Genomic_DNA"/>
</dbReference>
<keyword evidence="1" id="KW-0813">Transport</keyword>
<dbReference type="Proteomes" id="UP001151760">
    <property type="component" value="Unassembled WGS sequence"/>
</dbReference>
<feature type="compositionally biased region" description="Acidic residues" evidence="2">
    <location>
        <begin position="12"/>
        <end position="24"/>
    </location>
</feature>
<evidence type="ECO:0000313" key="4">
    <source>
        <dbReference type="EMBL" id="GJT76644.1"/>
    </source>
</evidence>
<proteinExistence type="predicted"/>
<keyword evidence="3" id="KW-1133">Transmembrane helix</keyword>
<comment type="caution">
    <text evidence="4">The sequence shown here is derived from an EMBL/GenBank/DDBJ whole genome shotgun (WGS) entry which is preliminary data.</text>
</comment>
<reference evidence="4" key="2">
    <citation type="submission" date="2022-01" db="EMBL/GenBank/DDBJ databases">
        <authorList>
            <person name="Yamashiro T."/>
            <person name="Shiraishi A."/>
            <person name="Satake H."/>
            <person name="Nakayama K."/>
        </authorList>
    </citation>
    <scope>NUCLEOTIDE SEQUENCE</scope>
</reference>